<dbReference type="PANTHER" id="PTHR21310">
    <property type="entry name" value="AMINOGLYCOSIDE PHOSPHOTRANSFERASE-RELATED-RELATED"/>
    <property type="match status" value="1"/>
</dbReference>
<comment type="caution">
    <text evidence="2">The sequence shown here is derived from an EMBL/GenBank/DDBJ whole genome shotgun (WGS) entry which is preliminary data.</text>
</comment>
<proteinExistence type="predicted"/>
<keyword evidence="1" id="KW-0175">Coiled coil</keyword>
<sequence length="516" mass="60809">MNPSGDLELELDDKSFINYEEAQRRNEDILNKLRFAERRKELYRNLDEQKDTIRSLVRHHLHLGDDAECTFSPQEEWIQGSFNVCIPVRTVSGTIRRNLMLRCCLPYKLAEAQYPGTIDEKLRCEVGTYAWMQQHCTDIRIPYLYGFGLTDHRHYSHESCRPWYIRLFRKFQRRLNGLLHHDMPSCYTLHPSRHHLPTAYMLLEYIGPDVGQMLSNTLPSHSKDLDRRERLFRGIARAMLSLARVPQPRIGSLQFHDDCHVRLTNRPLICSMMIFENDGARRAIERTETFSCTESFASDMISYHDNYLISQRNVGDEVDCRDGMAMRTLLRGLSCKYLKKEFRNGPFALQFTDLHASNIFVDDDWNVTCLLDLEWISALPVEMLAAPYWVTNRKIDEVAEVEHFKEFNEVRQQFMRVFEEEEEKADSGTSLSRVMQETWNSKAFWFWHCVKSVDAMHWLVQDQICPQFGTKWEPSSISQELSKFWCEDSPKMVSKKVNEFKGYKEELRDVFEITSA</sequence>
<accession>A0A9P5E3B1</accession>
<keyword evidence="3" id="KW-1185">Reference proteome</keyword>
<gene>
    <name evidence="2" type="ORF">FAGAP_11592</name>
</gene>
<name>A0A9P5E3B1_9HYPO</name>
<evidence type="ECO:0000313" key="2">
    <source>
        <dbReference type="EMBL" id="KAF4485562.1"/>
    </source>
</evidence>
<dbReference type="PANTHER" id="PTHR21310:SF37">
    <property type="entry name" value="AMINOGLYCOSIDE PHOSPHOTRANSFERASE DOMAIN-CONTAINING PROTEIN"/>
    <property type="match status" value="1"/>
</dbReference>
<dbReference type="EMBL" id="LUFC02001099">
    <property type="protein sequence ID" value="KAF4485562.1"/>
    <property type="molecule type" value="Genomic_DNA"/>
</dbReference>
<reference evidence="2" key="1">
    <citation type="submission" date="2020-01" db="EMBL/GenBank/DDBJ databases">
        <title>Identification and distribution of gene clusters putatively required for synthesis of sphingolipid metabolism inhibitors in phylogenetically diverse species of the filamentous fungus Fusarium.</title>
        <authorList>
            <person name="Kim H.-S."/>
            <person name="Busman M."/>
            <person name="Brown D.W."/>
            <person name="Divon H."/>
            <person name="Uhlig S."/>
            <person name="Proctor R.H."/>
        </authorList>
    </citation>
    <scope>NUCLEOTIDE SEQUENCE</scope>
    <source>
        <strain evidence="2">NRRL 31653</strain>
    </source>
</reference>
<evidence type="ECO:0000313" key="3">
    <source>
        <dbReference type="Proteomes" id="UP000737391"/>
    </source>
</evidence>
<dbReference type="SUPFAM" id="SSF56112">
    <property type="entry name" value="Protein kinase-like (PK-like)"/>
    <property type="match status" value="1"/>
</dbReference>
<dbReference type="AlphaFoldDB" id="A0A9P5E3B1"/>
<dbReference type="OrthoDB" id="3645574at2759"/>
<dbReference type="Proteomes" id="UP000737391">
    <property type="component" value="Unassembled WGS sequence"/>
</dbReference>
<feature type="coiled-coil region" evidence="1">
    <location>
        <begin position="19"/>
        <end position="46"/>
    </location>
</feature>
<protein>
    <submittedName>
        <fullName evidence="2">Aminoglycoside phosphotransferase</fullName>
    </submittedName>
</protein>
<organism evidence="2 3">
    <name type="scientific">Fusarium agapanthi</name>
    <dbReference type="NCBI Taxonomy" id="1803897"/>
    <lineage>
        <taxon>Eukaryota</taxon>
        <taxon>Fungi</taxon>
        <taxon>Dikarya</taxon>
        <taxon>Ascomycota</taxon>
        <taxon>Pezizomycotina</taxon>
        <taxon>Sordariomycetes</taxon>
        <taxon>Hypocreomycetidae</taxon>
        <taxon>Hypocreales</taxon>
        <taxon>Nectriaceae</taxon>
        <taxon>Fusarium</taxon>
        <taxon>Fusarium fujikuroi species complex</taxon>
    </lineage>
</organism>
<evidence type="ECO:0000256" key="1">
    <source>
        <dbReference type="SAM" id="Coils"/>
    </source>
</evidence>
<dbReference type="InterPro" id="IPR051678">
    <property type="entry name" value="AGP_Transferase"/>
</dbReference>
<dbReference type="InterPro" id="IPR011009">
    <property type="entry name" value="Kinase-like_dom_sf"/>
</dbReference>